<protein>
    <submittedName>
        <fullName evidence="1">Uncharacterized protein</fullName>
    </submittedName>
</protein>
<evidence type="ECO:0000313" key="2">
    <source>
        <dbReference type="Proteomes" id="UP000694411"/>
    </source>
</evidence>
<keyword evidence="2" id="KW-1185">Reference proteome</keyword>
<reference evidence="1" key="3">
    <citation type="submission" date="2025-09" db="UniProtKB">
        <authorList>
            <consortium name="Ensembl"/>
        </authorList>
    </citation>
    <scope>IDENTIFICATION</scope>
</reference>
<sequence length="125" mass="14133">DGKIEGNNLKYMPEIICSAKFQELRIPEYPYKSSFLFYFSLEIESYSVTGLECSNTITVQGSLKLLSSSNSHTPASLVAETTGMLFSFFFFLKQWSLLMLPRLVLNSWPQVILLLQPPKTLGLQA</sequence>
<dbReference type="AlphaFoldDB" id="A0A8D2G6J0"/>
<proteinExistence type="predicted"/>
<reference evidence="1" key="2">
    <citation type="submission" date="2025-08" db="UniProtKB">
        <authorList>
            <consortium name="Ensembl"/>
        </authorList>
    </citation>
    <scope>IDENTIFICATION</scope>
</reference>
<name>A0A8D2G6J0_THEGE</name>
<dbReference type="Ensembl" id="ENSTGET00000037209.1">
    <property type="protein sequence ID" value="ENSTGEP00000031308.1"/>
    <property type="gene ID" value="ENSTGEG00000025075.1"/>
</dbReference>
<dbReference type="Proteomes" id="UP000694411">
    <property type="component" value="Chromosome 1"/>
</dbReference>
<reference evidence="1" key="1">
    <citation type="submission" date="2018-05" db="EMBL/GenBank/DDBJ databases">
        <title>Whole genome of Theropithecus gelada.</title>
        <authorList>
            <person name="Chiou K.L."/>
            <person name="Snyder-Mackler N."/>
        </authorList>
    </citation>
    <scope>NUCLEOTIDE SEQUENCE [LARGE SCALE GENOMIC DNA]</scope>
</reference>
<evidence type="ECO:0000313" key="1">
    <source>
        <dbReference type="Ensembl" id="ENSTGEP00000031308.1"/>
    </source>
</evidence>
<accession>A0A8D2G6J0</accession>
<organism evidence="1 2">
    <name type="scientific">Theropithecus gelada</name>
    <name type="common">Gelada baboon</name>
    <dbReference type="NCBI Taxonomy" id="9565"/>
    <lineage>
        <taxon>Eukaryota</taxon>
        <taxon>Metazoa</taxon>
        <taxon>Chordata</taxon>
        <taxon>Craniata</taxon>
        <taxon>Vertebrata</taxon>
        <taxon>Euteleostomi</taxon>
        <taxon>Mammalia</taxon>
        <taxon>Eutheria</taxon>
        <taxon>Euarchontoglires</taxon>
        <taxon>Primates</taxon>
        <taxon>Haplorrhini</taxon>
        <taxon>Catarrhini</taxon>
        <taxon>Cercopithecidae</taxon>
        <taxon>Cercopithecinae</taxon>
        <taxon>Theropithecus</taxon>
    </lineage>
</organism>